<dbReference type="InterPro" id="IPR029063">
    <property type="entry name" value="SAM-dependent_MTases_sf"/>
</dbReference>
<dbReference type="PROSITE" id="PS00092">
    <property type="entry name" value="N6_MTASE"/>
    <property type="match status" value="1"/>
</dbReference>
<dbReference type="InterPro" id="IPR002941">
    <property type="entry name" value="DNA_methylase_N4/N6"/>
</dbReference>
<feature type="domain" description="DNA methylase N-4/N-6" evidence="5">
    <location>
        <begin position="6"/>
        <end position="186"/>
    </location>
</feature>
<proteinExistence type="inferred from homology"/>
<dbReference type="Gene3D" id="3.40.50.150">
    <property type="entry name" value="Vaccinia Virus protein VP39"/>
    <property type="match status" value="1"/>
</dbReference>
<evidence type="ECO:0000256" key="2">
    <source>
        <dbReference type="ARBA" id="ARBA00022603"/>
    </source>
</evidence>
<comment type="caution">
    <text evidence="6">The sequence shown here is derived from an EMBL/GenBank/DDBJ whole genome shotgun (WGS) entry which is preliminary data.</text>
</comment>
<dbReference type="SUPFAM" id="SSF53335">
    <property type="entry name" value="S-adenosyl-L-methionine-dependent methyltransferases"/>
    <property type="match status" value="1"/>
</dbReference>
<dbReference type="EMBL" id="LAHD01000173">
    <property type="protein sequence ID" value="PHJ94045.1"/>
    <property type="molecule type" value="Genomic_DNA"/>
</dbReference>
<organism evidence="6 7">
    <name type="scientific">Nostoc linckia z8</name>
    <dbReference type="NCBI Taxonomy" id="1628746"/>
    <lineage>
        <taxon>Bacteria</taxon>
        <taxon>Bacillati</taxon>
        <taxon>Cyanobacteriota</taxon>
        <taxon>Cyanophyceae</taxon>
        <taxon>Nostocales</taxon>
        <taxon>Nostocaceae</taxon>
        <taxon>Nostoc</taxon>
    </lineage>
</organism>
<dbReference type="EC" id="2.1.1.-" evidence="4"/>
<evidence type="ECO:0000313" key="6">
    <source>
        <dbReference type="EMBL" id="PHJ94045.1"/>
    </source>
</evidence>
<dbReference type="InterPro" id="IPR001091">
    <property type="entry name" value="RM_Methyltransferase"/>
</dbReference>
<keyword evidence="3" id="KW-0808">Transferase</keyword>
<dbReference type="GO" id="GO:0008170">
    <property type="term" value="F:N-methyltransferase activity"/>
    <property type="evidence" value="ECO:0007669"/>
    <property type="project" value="InterPro"/>
</dbReference>
<sequence>MAAESVDFVLTDPPYLVNYKDRTGRTLENDSSAEWVYPAFSNVARVMKKNTLCFSFYGWNRVHIFMRAWLKAGLVPVAHFTFTKNYVSSEGFARNCHENGYLLAKGNPPKPEMPPHDVMTFTYTGNDLHPTQKPVALLQQLIAAYCPRGGVVLDPFAGSGSTAEAALYEDCGFIAIEKNETYFTTARNRLFPND</sequence>
<dbReference type="Proteomes" id="UP000222310">
    <property type="component" value="Unassembled WGS sequence"/>
</dbReference>
<evidence type="ECO:0000256" key="1">
    <source>
        <dbReference type="ARBA" id="ARBA00006594"/>
    </source>
</evidence>
<dbReference type="AlphaFoldDB" id="A0A9Q6EHW1"/>
<name>A0A9Q6EHW1_NOSLI</name>
<gene>
    <name evidence="6" type="ORF">VF08_34390</name>
</gene>
<dbReference type="InterPro" id="IPR002052">
    <property type="entry name" value="DNA_methylase_N6_adenine_CS"/>
</dbReference>
<comment type="similarity">
    <text evidence="1 4">Belongs to the N(4)/N(6)-methyltransferase family.</text>
</comment>
<accession>A0A9Q6EHW1</accession>
<protein>
    <recommendedName>
        <fullName evidence="4">Methyltransferase</fullName>
        <ecNumber evidence="4">2.1.1.-</ecNumber>
    </recommendedName>
</protein>
<evidence type="ECO:0000259" key="5">
    <source>
        <dbReference type="Pfam" id="PF01555"/>
    </source>
</evidence>
<evidence type="ECO:0000256" key="4">
    <source>
        <dbReference type="RuleBase" id="RU362026"/>
    </source>
</evidence>
<dbReference type="GO" id="GO:0032259">
    <property type="term" value="P:methylation"/>
    <property type="evidence" value="ECO:0007669"/>
    <property type="project" value="UniProtKB-KW"/>
</dbReference>
<evidence type="ECO:0000313" key="7">
    <source>
        <dbReference type="Proteomes" id="UP000222310"/>
    </source>
</evidence>
<dbReference type="Pfam" id="PF01555">
    <property type="entry name" value="N6_N4_Mtase"/>
    <property type="match status" value="1"/>
</dbReference>
<keyword evidence="2 6" id="KW-0489">Methyltransferase</keyword>
<dbReference type="PRINTS" id="PR00508">
    <property type="entry name" value="S21N4MTFRASE"/>
</dbReference>
<dbReference type="GO" id="GO:0003677">
    <property type="term" value="F:DNA binding"/>
    <property type="evidence" value="ECO:0007669"/>
    <property type="project" value="InterPro"/>
</dbReference>
<evidence type="ECO:0000256" key="3">
    <source>
        <dbReference type="ARBA" id="ARBA00022679"/>
    </source>
</evidence>
<reference evidence="6 7" key="1">
    <citation type="submission" date="2015-02" db="EMBL/GenBank/DDBJ databases">
        <title>Nostoc linckia genome annotation.</title>
        <authorList>
            <person name="Zhou Z."/>
        </authorList>
    </citation>
    <scope>NUCLEOTIDE SEQUENCE [LARGE SCALE GENOMIC DNA]</scope>
    <source>
        <strain evidence="7">z8</strain>
    </source>
</reference>